<comment type="caution">
    <text evidence="1">The sequence shown here is derived from an EMBL/GenBank/DDBJ whole genome shotgun (WGS) entry which is preliminary data.</text>
</comment>
<evidence type="ECO:0000313" key="1">
    <source>
        <dbReference type="EMBL" id="KAK2146283.1"/>
    </source>
</evidence>
<dbReference type="Proteomes" id="UP001208570">
    <property type="component" value="Unassembled WGS sequence"/>
</dbReference>
<organism evidence="1 2">
    <name type="scientific">Paralvinella palmiformis</name>
    <dbReference type="NCBI Taxonomy" id="53620"/>
    <lineage>
        <taxon>Eukaryota</taxon>
        <taxon>Metazoa</taxon>
        <taxon>Spiralia</taxon>
        <taxon>Lophotrochozoa</taxon>
        <taxon>Annelida</taxon>
        <taxon>Polychaeta</taxon>
        <taxon>Sedentaria</taxon>
        <taxon>Canalipalpata</taxon>
        <taxon>Terebellida</taxon>
        <taxon>Terebelliformia</taxon>
        <taxon>Alvinellidae</taxon>
        <taxon>Paralvinella</taxon>
    </lineage>
</organism>
<keyword evidence="2" id="KW-1185">Reference proteome</keyword>
<name>A0AAD9J4K8_9ANNE</name>
<evidence type="ECO:0000313" key="2">
    <source>
        <dbReference type="Proteomes" id="UP001208570"/>
    </source>
</evidence>
<protein>
    <submittedName>
        <fullName evidence="1">Uncharacterized protein</fullName>
    </submittedName>
</protein>
<reference evidence="1" key="1">
    <citation type="journal article" date="2023" name="Mol. Biol. Evol.">
        <title>Third-Generation Sequencing Reveals the Adaptive Role of the Epigenome in Three Deep-Sea Polychaetes.</title>
        <authorList>
            <person name="Perez M."/>
            <person name="Aroh O."/>
            <person name="Sun Y."/>
            <person name="Lan Y."/>
            <person name="Juniper S.K."/>
            <person name="Young C.R."/>
            <person name="Angers B."/>
            <person name="Qian P.Y."/>
        </authorList>
    </citation>
    <scope>NUCLEOTIDE SEQUENCE</scope>
    <source>
        <strain evidence="1">P08H-3</strain>
    </source>
</reference>
<proteinExistence type="predicted"/>
<gene>
    <name evidence="1" type="ORF">LSH36_619g01069</name>
</gene>
<sequence length="100" mass="10902">MSVKAVSRAIHGHLLIDAALNAILTSQAYQVDVKHIINPAEVDVTLPSELVEAGVLYDRLANDTFSSAGIESSQVLDAIDKKIQRVKDSMTDQLTSKLWI</sequence>
<dbReference type="EMBL" id="JAODUP010000619">
    <property type="protein sequence ID" value="KAK2146283.1"/>
    <property type="molecule type" value="Genomic_DNA"/>
</dbReference>
<accession>A0AAD9J4K8</accession>
<dbReference type="AlphaFoldDB" id="A0AAD9J4K8"/>